<reference evidence="1" key="1">
    <citation type="submission" date="2020-05" db="EMBL/GenBank/DDBJ databases">
        <authorList>
            <person name="Chiriac C."/>
            <person name="Salcher M."/>
            <person name="Ghai R."/>
            <person name="Kavagutti S V."/>
        </authorList>
    </citation>
    <scope>NUCLEOTIDE SEQUENCE</scope>
</reference>
<proteinExistence type="predicted"/>
<protein>
    <submittedName>
        <fullName evidence="1">Unannotated protein</fullName>
    </submittedName>
</protein>
<dbReference type="AlphaFoldDB" id="A0A6J7RZI9"/>
<organism evidence="1">
    <name type="scientific">freshwater metagenome</name>
    <dbReference type="NCBI Taxonomy" id="449393"/>
    <lineage>
        <taxon>unclassified sequences</taxon>
        <taxon>metagenomes</taxon>
        <taxon>ecological metagenomes</taxon>
    </lineage>
</organism>
<dbReference type="EMBL" id="CAFBPM010000059">
    <property type="protein sequence ID" value="CAB5034285.1"/>
    <property type="molecule type" value="Genomic_DNA"/>
</dbReference>
<sequence length="102" mass="11894">MNINYWHIQLHPDDKSSFSPELIIKILEEKSVIGLGEWEKGEDQITQFKEKMAIGDIVAVKQGSIPIALVKVIGDAYFEQEINEDFDWFPNRRKIEIIDLYN</sequence>
<name>A0A6J7RZI9_9ZZZZ</name>
<evidence type="ECO:0000313" key="1">
    <source>
        <dbReference type="EMBL" id="CAB5034285.1"/>
    </source>
</evidence>
<accession>A0A6J7RZI9</accession>
<gene>
    <name evidence="1" type="ORF">UFOPK4112_02006</name>
</gene>